<feature type="compositionally biased region" description="Basic and acidic residues" evidence="1">
    <location>
        <begin position="521"/>
        <end position="533"/>
    </location>
</feature>
<proteinExistence type="predicted"/>
<dbReference type="AlphaFoldDB" id="A0A9P7AK77"/>
<feature type="compositionally biased region" description="Polar residues" evidence="1">
    <location>
        <begin position="475"/>
        <end position="484"/>
    </location>
</feature>
<reference evidence="2" key="1">
    <citation type="journal article" date="2020" name="New Phytol.">
        <title>Comparative genomics reveals dynamic genome evolution in host specialist ectomycorrhizal fungi.</title>
        <authorList>
            <person name="Lofgren L.A."/>
            <person name="Nguyen N.H."/>
            <person name="Vilgalys R."/>
            <person name="Ruytinx J."/>
            <person name="Liao H.L."/>
            <person name="Branco S."/>
            <person name="Kuo A."/>
            <person name="LaButti K."/>
            <person name="Lipzen A."/>
            <person name="Andreopoulos W."/>
            <person name="Pangilinan J."/>
            <person name="Riley R."/>
            <person name="Hundley H."/>
            <person name="Na H."/>
            <person name="Barry K."/>
            <person name="Grigoriev I.V."/>
            <person name="Stajich J.E."/>
            <person name="Kennedy P.G."/>
        </authorList>
    </citation>
    <scope>NUCLEOTIDE SEQUENCE</scope>
    <source>
        <strain evidence="2">S12</strain>
    </source>
</reference>
<feature type="compositionally biased region" description="Polar residues" evidence="1">
    <location>
        <begin position="511"/>
        <end position="520"/>
    </location>
</feature>
<keyword evidence="3" id="KW-1185">Reference proteome</keyword>
<sequence length="687" mass="75949">MSNAHSEQPSPLQRIVTELSVWWRVISRKMDRQEHTWVTIHDSEPRAGPAPPRPDSRTGNMLSSRILEGHDWSISSDYWDSSRPYRACIPVDLEAHERFPEGRWLSAPFTLGRDWGAQDTSGWTLTPIVRKSRTSPKRPAGPLQKKRAKYIAVQKKGEEDKGRRISKNEYKRLTEWCVGVHKQLPEGDIFYAYENDADDEDDAAPAGVIVSAKDLAAHEAKTLAALPREEPWTCLDTEAAPAVVAQGVMIAEPETSLAAVTQGVTTAGQVNDEPALVTVTAPIAKAIEVPITPKPVPDNGAESPVSSEKGEALFTPDSPMAPWIPQDDNFSSMLPSPRAVSHPSSPPDARVVLPASMNRPKQKSPRLSSPQAMPRSSSPPVSRGVLSKPTGGLTLRLRQGGASNALINRWVVHFKRGLAEMLACLLPAYERRTNHPYQEEGYRSRYVQGESKYGRRPAHDSLHGPSLSSMRPPMDSTSHRSSLASVRPPSPRRQEHLAFPSDHPFLKRKLSSQLESSGRTGENKRFCPEDREAQRPMLSERIMDDFSMGPPSSSLRSLTDRIRTVPNLRAPPAEQKKKQIRNPHAEQVPTLMLRPPMSQVLLQPQELVSAGDGIRLITQAYQANELRINGPQVFMQGITFLAAPVHRSGCLITMFRSAICVAYDLSANPNTSPVDSILTLLRCGVPF</sequence>
<gene>
    <name evidence="2" type="ORF">HD556DRAFT_1446475</name>
</gene>
<feature type="region of interest" description="Disordered" evidence="1">
    <location>
        <begin position="450"/>
        <end position="533"/>
    </location>
</feature>
<evidence type="ECO:0000313" key="3">
    <source>
        <dbReference type="Proteomes" id="UP000719766"/>
    </source>
</evidence>
<evidence type="ECO:0000313" key="2">
    <source>
        <dbReference type="EMBL" id="KAG1790125.1"/>
    </source>
</evidence>
<protein>
    <submittedName>
        <fullName evidence="2">Uncharacterized protein</fullName>
    </submittedName>
</protein>
<feature type="region of interest" description="Disordered" evidence="1">
    <location>
        <begin position="291"/>
        <end position="392"/>
    </location>
</feature>
<accession>A0A9P7AK77</accession>
<dbReference type="EMBL" id="JABBWE010000053">
    <property type="protein sequence ID" value="KAG1790125.1"/>
    <property type="molecule type" value="Genomic_DNA"/>
</dbReference>
<dbReference type="Proteomes" id="UP000719766">
    <property type="component" value="Unassembled WGS sequence"/>
</dbReference>
<feature type="compositionally biased region" description="Low complexity" evidence="1">
    <location>
        <begin position="374"/>
        <end position="392"/>
    </location>
</feature>
<dbReference type="OrthoDB" id="2654618at2759"/>
<dbReference type="RefSeq" id="XP_041157110.1">
    <property type="nucleotide sequence ID" value="XM_041307097.1"/>
</dbReference>
<organism evidence="2 3">
    <name type="scientific">Suillus plorans</name>
    <dbReference type="NCBI Taxonomy" id="116603"/>
    <lineage>
        <taxon>Eukaryota</taxon>
        <taxon>Fungi</taxon>
        <taxon>Dikarya</taxon>
        <taxon>Basidiomycota</taxon>
        <taxon>Agaricomycotina</taxon>
        <taxon>Agaricomycetes</taxon>
        <taxon>Agaricomycetidae</taxon>
        <taxon>Boletales</taxon>
        <taxon>Suillineae</taxon>
        <taxon>Suillaceae</taxon>
        <taxon>Suillus</taxon>
    </lineage>
</organism>
<feature type="region of interest" description="Disordered" evidence="1">
    <location>
        <begin position="38"/>
        <end position="61"/>
    </location>
</feature>
<dbReference type="GeneID" id="64600861"/>
<comment type="caution">
    <text evidence="2">The sequence shown here is derived from an EMBL/GenBank/DDBJ whole genome shotgun (WGS) entry which is preliminary data.</text>
</comment>
<evidence type="ECO:0000256" key="1">
    <source>
        <dbReference type="SAM" id="MobiDB-lite"/>
    </source>
</evidence>
<name>A0A9P7AK77_9AGAM</name>